<feature type="region of interest" description="Disordered" evidence="1">
    <location>
        <begin position="37"/>
        <end position="74"/>
    </location>
</feature>
<accession>A0A372ZJH5</accession>
<proteinExistence type="predicted"/>
<protein>
    <submittedName>
        <fullName evidence="2">Uncharacterized protein</fullName>
    </submittedName>
</protein>
<dbReference type="EMBL" id="QVIG01000004">
    <property type="protein sequence ID" value="RGD55385.1"/>
    <property type="molecule type" value="Genomic_DNA"/>
</dbReference>
<gene>
    <name evidence="2" type="ORF">DR950_41725</name>
</gene>
<keyword evidence="3" id="KW-1185">Reference proteome</keyword>
<organism evidence="2 3">
    <name type="scientific">Kitasatospora xanthocidica</name>
    <dbReference type="NCBI Taxonomy" id="83382"/>
    <lineage>
        <taxon>Bacteria</taxon>
        <taxon>Bacillati</taxon>
        <taxon>Actinomycetota</taxon>
        <taxon>Actinomycetes</taxon>
        <taxon>Kitasatosporales</taxon>
        <taxon>Streptomycetaceae</taxon>
        <taxon>Kitasatospora</taxon>
    </lineage>
</organism>
<feature type="compositionally biased region" description="Acidic residues" evidence="1">
    <location>
        <begin position="330"/>
        <end position="345"/>
    </location>
</feature>
<sequence length="355" mass="37008">MAKDRRGYEGARIISALEQAWAAIRAANEEVPRAVIITGSGQPNRKGKDGQPAPLKRSQHRPDRWAALPLEGESPGERRLPEVFVAGELLQIGGEAVMESLLREAAHGVGAARGVKTCSSQGGRWHNRRWAAIARELGLEPPAKAEPVVGFARAPMGGPARAHFAAAIRAIDRASLPYLDGEGGVAQEEPNPRAKKPPEERTAGKRVAADCGCTPPRRLQLTPKNLQDGAIICGLCDEPFLERGGSGVEQPGDEVPGGEPLAAVEADSDASGAADAGVVEVVVELPEPRVEPAALLMARAFHPGAAVPAAVEDDGGDRPGVAAGPPAGVDEAEWDMPEPPEETDGPEPVAGELEG</sequence>
<evidence type="ECO:0000313" key="2">
    <source>
        <dbReference type="EMBL" id="RGD55385.1"/>
    </source>
</evidence>
<evidence type="ECO:0000313" key="3">
    <source>
        <dbReference type="Proteomes" id="UP000263377"/>
    </source>
</evidence>
<reference evidence="2 3" key="1">
    <citation type="submission" date="2018-08" db="EMBL/GenBank/DDBJ databases">
        <title>Diversity &amp; Physiological Properties of Lignin-Decomposing Actinobacteria from Soil.</title>
        <authorList>
            <person name="Roh S.G."/>
            <person name="Kim S.B."/>
        </authorList>
    </citation>
    <scope>NUCLEOTIDE SEQUENCE [LARGE SCALE GENOMIC DNA]</scope>
    <source>
        <strain evidence="2 3">MMS17-GH009</strain>
    </source>
</reference>
<name>A0A372ZJH5_9ACTN</name>
<feature type="region of interest" description="Disordered" evidence="1">
    <location>
        <begin position="181"/>
        <end position="203"/>
    </location>
</feature>
<comment type="caution">
    <text evidence="2">The sequence shown here is derived from an EMBL/GenBank/DDBJ whole genome shotgun (WGS) entry which is preliminary data.</text>
</comment>
<evidence type="ECO:0000256" key="1">
    <source>
        <dbReference type="SAM" id="MobiDB-lite"/>
    </source>
</evidence>
<feature type="compositionally biased region" description="Basic and acidic residues" evidence="1">
    <location>
        <begin position="190"/>
        <end position="203"/>
    </location>
</feature>
<feature type="region of interest" description="Disordered" evidence="1">
    <location>
        <begin position="308"/>
        <end position="355"/>
    </location>
</feature>
<dbReference type="AlphaFoldDB" id="A0A372ZJH5"/>
<dbReference type="Proteomes" id="UP000263377">
    <property type="component" value="Unassembled WGS sequence"/>
</dbReference>